<name>A0ABR7EAV1_9FIRM</name>
<dbReference type="InterPro" id="IPR010371">
    <property type="entry name" value="YBR137W-like"/>
</dbReference>
<dbReference type="SUPFAM" id="SSF143744">
    <property type="entry name" value="GlcG-like"/>
    <property type="match status" value="1"/>
</dbReference>
<dbReference type="Pfam" id="PF03928">
    <property type="entry name" value="HbpS-like"/>
    <property type="match status" value="1"/>
</dbReference>
<dbReference type="EMBL" id="JACOON010000001">
    <property type="protein sequence ID" value="MBC5646793.1"/>
    <property type="molecule type" value="Genomic_DNA"/>
</dbReference>
<evidence type="ECO:0000313" key="1">
    <source>
        <dbReference type="EMBL" id="MBC5646793.1"/>
    </source>
</evidence>
<protein>
    <submittedName>
        <fullName evidence="1">Heme-binding protein</fullName>
    </submittedName>
</protein>
<reference evidence="1 2" key="1">
    <citation type="submission" date="2020-08" db="EMBL/GenBank/DDBJ databases">
        <title>Genome public.</title>
        <authorList>
            <person name="Liu C."/>
            <person name="Sun Q."/>
        </authorList>
    </citation>
    <scope>NUCLEOTIDE SEQUENCE [LARGE SCALE GENOMIC DNA]</scope>
    <source>
        <strain evidence="1 2">NSJ-35</strain>
    </source>
</reference>
<dbReference type="RefSeq" id="WP_186856337.1">
    <property type="nucleotide sequence ID" value="NZ_JACOON010000001.1"/>
</dbReference>
<proteinExistence type="predicted"/>
<accession>A0ABR7EAV1</accession>
<gene>
    <name evidence="1" type="ORF">H8S18_00335</name>
</gene>
<dbReference type="Proteomes" id="UP000606889">
    <property type="component" value="Unassembled WGS sequence"/>
</dbReference>
<organism evidence="1 2">
    <name type="scientific">Christensenella tenuis</name>
    <dbReference type="NCBI Taxonomy" id="2763033"/>
    <lineage>
        <taxon>Bacteria</taxon>
        <taxon>Bacillati</taxon>
        <taxon>Bacillota</taxon>
        <taxon>Clostridia</taxon>
        <taxon>Christensenellales</taxon>
        <taxon>Christensenellaceae</taxon>
        <taxon>Christensenella</taxon>
    </lineage>
</organism>
<dbReference type="PANTHER" id="PTHR28255">
    <property type="match status" value="1"/>
</dbReference>
<dbReference type="InterPro" id="IPR005624">
    <property type="entry name" value="PduO/GlcC-like"/>
</dbReference>
<evidence type="ECO:0000313" key="2">
    <source>
        <dbReference type="Proteomes" id="UP000606889"/>
    </source>
</evidence>
<dbReference type="PANTHER" id="PTHR28255:SF1">
    <property type="entry name" value="UPF0303 PROTEIN YBR137W"/>
    <property type="match status" value="1"/>
</dbReference>
<keyword evidence="2" id="KW-1185">Reference proteome</keyword>
<dbReference type="Gene3D" id="3.30.450.150">
    <property type="entry name" value="Haem-degrading domain"/>
    <property type="match status" value="1"/>
</dbReference>
<dbReference type="InterPro" id="IPR038084">
    <property type="entry name" value="PduO/GlcC-like_sf"/>
</dbReference>
<sequence>MLAAKREWIDIVKKQEELLRFEQFTRDDALGLGLKVIEMAREKYHHGVTVRIFAEGAVLFSHMMDECSLENELWMTRKFNTSSITRISSMRTFLEIHYGIRQEEAWCKNSGDHGNYALCGGCMPIFGKNGETHGFVMVSALSHEEDHQLIADSMAAYLDVEIPSIL</sequence>
<comment type="caution">
    <text evidence="1">The sequence shown here is derived from an EMBL/GenBank/DDBJ whole genome shotgun (WGS) entry which is preliminary data.</text>
</comment>